<feature type="compositionally biased region" description="Low complexity" evidence="7">
    <location>
        <begin position="278"/>
        <end position="298"/>
    </location>
</feature>
<evidence type="ECO:0000256" key="1">
    <source>
        <dbReference type="ARBA" id="ARBA00004123"/>
    </source>
</evidence>
<feature type="region of interest" description="Disordered" evidence="7">
    <location>
        <begin position="227"/>
        <end position="308"/>
    </location>
</feature>
<evidence type="ECO:0000313" key="9">
    <source>
        <dbReference type="Proteomes" id="UP000827889"/>
    </source>
</evidence>
<evidence type="ECO:0000259" key="8">
    <source>
        <dbReference type="PROSITE" id="PS51754"/>
    </source>
</evidence>
<dbReference type="Proteomes" id="UP000827889">
    <property type="component" value="Chromosome 10"/>
</dbReference>
<dbReference type="GeneID" id="115753899"/>
<feature type="region of interest" description="Disordered" evidence="7">
    <location>
        <begin position="54"/>
        <end position="85"/>
    </location>
</feature>
<dbReference type="NCBIfam" id="TIGR01568">
    <property type="entry name" value="A_thal_3678"/>
    <property type="match status" value="1"/>
</dbReference>
<evidence type="ECO:0000256" key="3">
    <source>
        <dbReference type="ARBA" id="ARBA00023015"/>
    </source>
</evidence>
<dbReference type="PANTHER" id="PTHR33057">
    <property type="entry name" value="TRANSCRIPTION REPRESSOR OFP7-RELATED"/>
    <property type="match status" value="1"/>
</dbReference>
<dbReference type="InterPro" id="IPR038933">
    <property type="entry name" value="Ovate"/>
</dbReference>
<keyword evidence="2 6" id="KW-0678">Repressor</keyword>
<feature type="domain" description="OVATE" evidence="8">
    <location>
        <begin position="157"/>
        <end position="218"/>
    </location>
</feature>
<keyword evidence="4 6" id="KW-0804">Transcription</keyword>
<feature type="region of interest" description="Disordered" evidence="7">
    <location>
        <begin position="113"/>
        <end position="146"/>
    </location>
</feature>
<comment type="function">
    <text evidence="6">Transcriptional repressor that regulates multiple aspects of plant growth and development.</text>
</comment>
<name>A0ABM3GSW1_9MYRT</name>
<dbReference type="PANTHER" id="PTHR33057:SF98">
    <property type="entry name" value="TRANSCRIPTION REPRESSOR OFP18"/>
    <property type="match status" value="1"/>
</dbReference>
<feature type="compositionally biased region" description="Acidic residues" evidence="7">
    <location>
        <begin position="129"/>
        <end position="146"/>
    </location>
</feature>
<evidence type="ECO:0000256" key="2">
    <source>
        <dbReference type="ARBA" id="ARBA00022491"/>
    </source>
</evidence>
<accession>A0ABM3GSW1</accession>
<feature type="compositionally biased region" description="Low complexity" evidence="7">
    <location>
        <begin position="61"/>
        <end position="77"/>
    </location>
</feature>
<feature type="compositionally biased region" description="Basic residues" evidence="7">
    <location>
        <begin position="227"/>
        <end position="236"/>
    </location>
</feature>
<feature type="compositionally biased region" description="Low complexity" evidence="7">
    <location>
        <begin position="239"/>
        <end position="271"/>
    </location>
</feature>
<protein>
    <recommendedName>
        <fullName evidence="6">Transcription repressor</fullName>
    </recommendedName>
    <alternativeName>
        <fullName evidence="6">Ovate family protein</fullName>
    </alternativeName>
</protein>
<comment type="subcellular location">
    <subcellularLocation>
        <location evidence="1 6">Nucleus</location>
    </subcellularLocation>
</comment>
<evidence type="ECO:0000256" key="4">
    <source>
        <dbReference type="ARBA" id="ARBA00023163"/>
    </source>
</evidence>
<dbReference type="RefSeq" id="XP_048127432.1">
    <property type="nucleotide sequence ID" value="XM_048271475.1"/>
</dbReference>
<reference evidence="10" key="1">
    <citation type="submission" date="2025-08" db="UniProtKB">
        <authorList>
            <consortium name="RefSeq"/>
        </authorList>
    </citation>
    <scope>IDENTIFICATION</scope>
    <source>
        <tissue evidence="10">Leaf</tissue>
    </source>
</reference>
<evidence type="ECO:0000256" key="7">
    <source>
        <dbReference type="SAM" id="MobiDB-lite"/>
    </source>
</evidence>
<evidence type="ECO:0000256" key="6">
    <source>
        <dbReference type="RuleBase" id="RU367028"/>
    </source>
</evidence>
<dbReference type="InterPro" id="IPR006458">
    <property type="entry name" value="Ovate_C"/>
</dbReference>
<keyword evidence="3 6" id="KW-0805">Transcription regulation</keyword>
<keyword evidence="9" id="KW-1185">Reference proteome</keyword>
<keyword evidence="5 6" id="KW-0539">Nucleus</keyword>
<proteinExistence type="predicted"/>
<organism evidence="9 10">
    <name type="scientific">Rhodamnia argentea</name>
    <dbReference type="NCBI Taxonomy" id="178133"/>
    <lineage>
        <taxon>Eukaryota</taxon>
        <taxon>Viridiplantae</taxon>
        <taxon>Streptophyta</taxon>
        <taxon>Embryophyta</taxon>
        <taxon>Tracheophyta</taxon>
        <taxon>Spermatophyta</taxon>
        <taxon>Magnoliopsida</taxon>
        <taxon>eudicotyledons</taxon>
        <taxon>Gunneridae</taxon>
        <taxon>Pentapetalae</taxon>
        <taxon>rosids</taxon>
        <taxon>malvids</taxon>
        <taxon>Myrtales</taxon>
        <taxon>Myrtaceae</taxon>
        <taxon>Myrtoideae</taxon>
        <taxon>Myrteae</taxon>
        <taxon>Australasian group</taxon>
        <taxon>Rhodamnia</taxon>
    </lineage>
</organism>
<evidence type="ECO:0000313" key="10">
    <source>
        <dbReference type="RefSeq" id="XP_048127432.1"/>
    </source>
</evidence>
<feature type="compositionally biased region" description="Polar residues" evidence="7">
    <location>
        <begin position="113"/>
        <end position="125"/>
    </location>
</feature>
<sequence>MKLLSLSSKNNHHYAVPDMASTWPWPYCHQPRTLSFRDADPVFKTINSAFDTSGSPSFHVAAPSSEESPSFSTAPSELPDDQANDDADVESLIRGARSERRLFFEPSRGDTSSILADQRSMSNARANEDGCEANEGEGEDDPDDDDVEFKKEKVTLLAMESRDPYEDFRKSMEEMVEAHGIKSDDWPLLEELLCWYLRVNDRDNHGYIYGAFVDLLVHGDRRCRRRRRRRQCRLPGHHSPSSSLSLYNTSSPSLSSSSSSSSSSAPRVSASEAEETVSSESTPGSSSSSASSSGVSLEVVEDEGRHAS</sequence>
<gene>
    <name evidence="10" type="primary">LOC115753899</name>
</gene>
<evidence type="ECO:0000256" key="5">
    <source>
        <dbReference type="ARBA" id="ARBA00023242"/>
    </source>
</evidence>
<dbReference type="PROSITE" id="PS51754">
    <property type="entry name" value="OVATE"/>
    <property type="match status" value="1"/>
</dbReference>
<dbReference type="Pfam" id="PF04844">
    <property type="entry name" value="Ovate"/>
    <property type="match status" value="1"/>
</dbReference>